<dbReference type="Pfam" id="PF00069">
    <property type="entry name" value="Pkinase"/>
    <property type="match status" value="1"/>
</dbReference>
<dbReference type="Gene3D" id="1.10.510.10">
    <property type="entry name" value="Transferase(Phosphotransferase) domain 1"/>
    <property type="match status" value="1"/>
</dbReference>
<dbReference type="InterPro" id="IPR011009">
    <property type="entry name" value="Kinase-like_dom_sf"/>
</dbReference>
<dbReference type="SUPFAM" id="SSF56112">
    <property type="entry name" value="Protein kinase-like (PK-like)"/>
    <property type="match status" value="1"/>
</dbReference>
<dbReference type="PROSITE" id="PS50011">
    <property type="entry name" value="PROTEIN_KINASE_DOM"/>
    <property type="match status" value="1"/>
</dbReference>
<dbReference type="SMART" id="SM00220">
    <property type="entry name" value="S_TKc"/>
    <property type="match status" value="1"/>
</dbReference>
<gene>
    <name evidence="8" type="primary">LOC104610260</name>
</gene>
<dbReference type="RefSeq" id="XP_019055449.1">
    <property type="nucleotide sequence ID" value="XM_019199904.1"/>
</dbReference>
<evidence type="ECO:0000256" key="3">
    <source>
        <dbReference type="ARBA" id="ARBA00022777"/>
    </source>
</evidence>
<protein>
    <submittedName>
        <fullName evidence="8">Mitogen-activated protein kinase kinase 4-like</fullName>
    </submittedName>
</protein>
<dbReference type="InterPro" id="IPR052751">
    <property type="entry name" value="Plant_MAPKKK"/>
</dbReference>
<dbReference type="OMA" id="FSADWIV"/>
<keyword evidence="4 5" id="KW-0067">ATP-binding</keyword>
<evidence type="ECO:0000259" key="6">
    <source>
        <dbReference type="PROSITE" id="PS50011"/>
    </source>
</evidence>
<reference evidence="8" key="1">
    <citation type="submission" date="2025-08" db="UniProtKB">
        <authorList>
            <consortium name="RefSeq"/>
        </authorList>
    </citation>
    <scope>IDENTIFICATION</scope>
</reference>
<dbReference type="OrthoDB" id="25592at2759"/>
<dbReference type="PROSITE" id="PS00108">
    <property type="entry name" value="PROTEIN_KINASE_ST"/>
    <property type="match status" value="1"/>
</dbReference>
<sequence>MEVTTWMRGETIGRGSFGIVYLATTGRTNNPLPPLMAVKSTEFSVSKSLKKEKKILTELQSCPNILRCYGDDITLEGGILTYNMMMEYASGGSLADRIRAYPGGFPESEVRRYTQSILRGLSHIHKHGYVHCDIKPQNILLVPCSSSSNSFEDGFKGRIWMGKETVKIADFGLAKKVGQQRRNKVCRRVRGTPLYMSPESIVNGEQEPQSDIWALGCIVIEMRTGRPAWKFTSDTEACGLLYKIGCMKELPEIPSGFSTEGRDFVEKCLVRNPKLRWTADKLLKHPFVTVADEVVDANEEELDEALTDAAGVGFVPSPKCAFYFPQANFPSSDSLANHIQKLVTGKGPNWSSSKSWITVRQADPVSSHLNKCTVCGKRKRTVHDAEDVIGLSSIRSNTTTDEALGFHCYSSGRRFAMESQSIQWSTSKMSAITDEPHAFQRYWSSRRFAGSSLLMTYIWDSSEVTLNVSLGHRNKMDVFLKKISSTITIGYHIKVSGYTWLENQGGEPYDYASMLKKSGNRLENDNYKKVIP</sequence>
<evidence type="ECO:0000313" key="7">
    <source>
        <dbReference type="Proteomes" id="UP000189703"/>
    </source>
</evidence>
<dbReference type="AlphaFoldDB" id="A0A1U8Q9I5"/>
<feature type="binding site" evidence="5">
    <location>
        <position position="39"/>
    </location>
    <ligand>
        <name>ATP</name>
        <dbReference type="ChEBI" id="CHEBI:30616"/>
    </ligand>
</feature>
<evidence type="ECO:0000313" key="8">
    <source>
        <dbReference type="RefSeq" id="XP_019055449.1"/>
    </source>
</evidence>
<dbReference type="eggNOG" id="KOG0198">
    <property type="taxonomic scope" value="Eukaryota"/>
</dbReference>
<dbReference type="Proteomes" id="UP000189703">
    <property type="component" value="Unplaced"/>
</dbReference>
<name>A0A1U8Q9I5_NELNU</name>
<keyword evidence="7" id="KW-1185">Reference proteome</keyword>
<dbReference type="PANTHER" id="PTHR48011">
    <property type="entry name" value="CCR4-NOT TRANSCRIPTIONAL COMPLEX SUBUNIT CAF120-RELATED"/>
    <property type="match status" value="1"/>
</dbReference>
<dbReference type="GO" id="GO:0004672">
    <property type="term" value="F:protein kinase activity"/>
    <property type="evidence" value="ECO:0000318"/>
    <property type="project" value="GO_Central"/>
</dbReference>
<organism evidence="7 8">
    <name type="scientific">Nelumbo nucifera</name>
    <name type="common">Sacred lotus</name>
    <dbReference type="NCBI Taxonomy" id="4432"/>
    <lineage>
        <taxon>Eukaryota</taxon>
        <taxon>Viridiplantae</taxon>
        <taxon>Streptophyta</taxon>
        <taxon>Embryophyta</taxon>
        <taxon>Tracheophyta</taxon>
        <taxon>Spermatophyta</taxon>
        <taxon>Magnoliopsida</taxon>
        <taxon>Proteales</taxon>
        <taxon>Nelumbonaceae</taxon>
        <taxon>Nelumbo</taxon>
    </lineage>
</organism>
<evidence type="ECO:0000256" key="1">
    <source>
        <dbReference type="ARBA" id="ARBA00022679"/>
    </source>
</evidence>
<dbReference type="STRING" id="4432.A0A1U8Q9I5"/>
<dbReference type="PROSITE" id="PS00107">
    <property type="entry name" value="PROTEIN_KINASE_ATP"/>
    <property type="match status" value="1"/>
</dbReference>
<accession>A0A1U8Q9I5</accession>
<evidence type="ECO:0000256" key="2">
    <source>
        <dbReference type="ARBA" id="ARBA00022741"/>
    </source>
</evidence>
<dbReference type="InterPro" id="IPR017441">
    <property type="entry name" value="Protein_kinase_ATP_BS"/>
</dbReference>
<keyword evidence="1" id="KW-0808">Transferase</keyword>
<evidence type="ECO:0000256" key="4">
    <source>
        <dbReference type="ARBA" id="ARBA00022840"/>
    </source>
</evidence>
<keyword evidence="2 5" id="KW-0547">Nucleotide-binding</keyword>
<feature type="domain" description="Protein kinase" evidence="6">
    <location>
        <begin position="6"/>
        <end position="288"/>
    </location>
</feature>
<dbReference type="KEGG" id="nnu:104610260"/>
<dbReference type="PANTHER" id="PTHR48011:SF56">
    <property type="entry name" value="PROTEIN KINASE DOMAIN-CONTAINING PROTEIN"/>
    <property type="match status" value="1"/>
</dbReference>
<dbReference type="GO" id="GO:0005524">
    <property type="term" value="F:ATP binding"/>
    <property type="evidence" value="ECO:0007669"/>
    <property type="project" value="UniProtKB-UniRule"/>
</dbReference>
<dbReference type="GO" id="GO:0007165">
    <property type="term" value="P:signal transduction"/>
    <property type="evidence" value="ECO:0000318"/>
    <property type="project" value="GO_Central"/>
</dbReference>
<proteinExistence type="predicted"/>
<dbReference type="InterPro" id="IPR008271">
    <property type="entry name" value="Ser/Thr_kinase_AS"/>
</dbReference>
<evidence type="ECO:0000256" key="5">
    <source>
        <dbReference type="PROSITE-ProRule" id="PRU10141"/>
    </source>
</evidence>
<dbReference type="InParanoid" id="A0A1U8Q9I5"/>
<keyword evidence="3" id="KW-0418">Kinase</keyword>
<dbReference type="CDD" id="cd06606">
    <property type="entry name" value="STKc_MAPKKK"/>
    <property type="match status" value="1"/>
</dbReference>
<dbReference type="InterPro" id="IPR000719">
    <property type="entry name" value="Prot_kinase_dom"/>
</dbReference>
<dbReference type="Gene3D" id="3.30.200.20">
    <property type="entry name" value="Phosphorylase Kinase, domain 1"/>
    <property type="match status" value="1"/>
</dbReference>
<dbReference type="GeneID" id="104610260"/>